<evidence type="ECO:0000313" key="1">
    <source>
        <dbReference type="EMBL" id="SHF40490.1"/>
    </source>
</evidence>
<evidence type="ECO:0000313" key="2">
    <source>
        <dbReference type="Proteomes" id="UP000325134"/>
    </source>
</evidence>
<gene>
    <name evidence="1" type="ORF">SAMN05444279_13718</name>
</gene>
<protein>
    <submittedName>
        <fullName evidence="1">Uncharacterized protein</fullName>
    </submittedName>
</protein>
<keyword evidence="2" id="KW-1185">Reference proteome</keyword>
<proteinExistence type="predicted"/>
<sequence>MFKSPLTKLRQSHWSASFPDTIAIPPLAERAARTRPVDRASVDDIAFALVALEEERRGLGQTIMALEDVLRMARRQGAKGSDNAVAAAARDLEARK</sequence>
<dbReference type="RefSeq" id="WP_149777350.1">
    <property type="nucleotide sequence ID" value="NZ_FQVK01000037.1"/>
</dbReference>
<name>A0A1M5BDL7_9RHOB</name>
<dbReference type="EMBL" id="FQVK01000037">
    <property type="protein sequence ID" value="SHF40490.1"/>
    <property type="molecule type" value="Genomic_DNA"/>
</dbReference>
<dbReference type="OrthoDB" id="7864754at2"/>
<organism evidence="1 2">
    <name type="scientific">Ruegeria intermedia</name>
    <dbReference type="NCBI Taxonomy" id="996115"/>
    <lineage>
        <taxon>Bacteria</taxon>
        <taxon>Pseudomonadati</taxon>
        <taxon>Pseudomonadota</taxon>
        <taxon>Alphaproteobacteria</taxon>
        <taxon>Rhodobacterales</taxon>
        <taxon>Roseobacteraceae</taxon>
        <taxon>Ruegeria</taxon>
    </lineage>
</organism>
<dbReference type="AlphaFoldDB" id="A0A1M5BDL7"/>
<accession>A0A1M5BDL7</accession>
<dbReference type="Proteomes" id="UP000325134">
    <property type="component" value="Unassembled WGS sequence"/>
</dbReference>
<reference evidence="1 2" key="1">
    <citation type="submission" date="2016-11" db="EMBL/GenBank/DDBJ databases">
        <authorList>
            <person name="Varghese N."/>
            <person name="Submissions S."/>
        </authorList>
    </citation>
    <scope>NUCLEOTIDE SEQUENCE [LARGE SCALE GENOMIC DNA]</scope>
    <source>
        <strain evidence="1 2">DSM 29341</strain>
    </source>
</reference>